<dbReference type="GO" id="GO:0005615">
    <property type="term" value="C:extracellular space"/>
    <property type="evidence" value="ECO:0007669"/>
    <property type="project" value="TreeGrafter"/>
</dbReference>
<evidence type="ECO:0000259" key="14">
    <source>
        <dbReference type="Pfam" id="PF11838"/>
    </source>
</evidence>
<dbReference type="GO" id="GO:0043171">
    <property type="term" value="P:peptide catabolic process"/>
    <property type="evidence" value="ECO:0007669"/>
    <property type="project" value="TreeGrafter"/>
</dbReference>
<dbReference type="PANTHER" id="PTHR11533:SF174">
    <property type="entry name" value="PUROMYCIN-SENSITIVE AMINOPEPTIDASE-RELATED"/>
    <property type="match status" value="1"/>
</dbReference>
<dbReference type="Pfam" id="PF01433">
    <property type="entry name" value="Peptidase_M1"/>
    <property type="match status" value="1"/>
</dbReference>
<keyword evidence="6 12" id="KW-0378">Hydrolase</keyword>
<comment type="similarity">
    <text evidence="2 12">Belongs to the peptidase M1 family.</text>
</comment>
<dbReference type="GO" id="GO:0005737">
    <property type="term" value="C:cytoplasm"/>
    <property type="evidence" value="ECO:0007669"/>
    <property type="project" value="TreeGrafter"/>
</dbReference>
<feature type="binding site" evidence="10">
    <location>
        <position position="322"/>
    </location>
    <ligand>
        <name>Zn(2+)</name>
        <dbReference type="ChEBI" id="CHEBI:29105"/>
        <note>catalytic</note>
    </ligand>
</feature>
<evidence type="ECO:0000256" key="9">
    <source>
        <dbReference type="PIRSR" id="PIRSR634016-1"/>
    </source>
</evidence>
<evidence type="ECO:0000256" key="12">
    <source>
        <dbReference type="RuleBase" id="RU364040"/>
    </source>
</evidence>
<dbReference type="InterPro" id="IPR045357">
    <property type="entry name" value="Aminopeptidase_N-like_N"/>
</dbReference>
<evidence type="ECO:0000259" key="13">
    <source>
        <dbReference type="Pfam" id="PF01433"/>
    </source>
</evidence>
<organism evidence="16 17">
    <name type="scientific">Candidatus Nomurabacteria bacterium GW2011_GWE1_35_16</name>
    <dbReference type="NCBI Taxonomy" id="1618761"/>
    <lineage>
        <taxon>Bacteria</taxon>
        <taxon>Candidatus Nomuraibacteriota</taxon>
    </lineage>
</organism>
<feature type="domain" description="ERAP1-like C-terminal" evidence="14">
    <location>
        <begin position="537"/>
        <end position="846"/>
    </location>
</feature>
<sequence>MTKLSKNKDISVHLPKYISPTHYKLKIHPDILSSTFSGIEIIKIKIDKDAKEITLHSKDLDIETVSISSKQKVAGNKKIQKIKQFASKISYDIQKETTTFYFKNKVLKGNAELSIVFSGVISDNLRGFYKSKYMLDGKEKHIATTQFETTDARRAFPCFDEPAHKAIFEVSLVIPDGQTAISNTLPINIAPHSSGYKIVSFAPSPKMSTYLLAFIIGEFEYIEGKTKNKVQVRVFTTKGKIHQAHFALDVAIRSLEFFAEYFDTPYPMPNLDLIAIPDFEPAGMENWGAITFRESSVLIDEKHSSLINKQWVATTVAHELAHQWFGNLVTMHWWTDLWLNEGFASYMEKVCTNELFPEWKVWDLYLASNRYRNAIEIDSLKNTHAIEVEVNHPDEINETFDMVSYEKGTAMIRMLCEYIGEDKFKNGLRYYLKKHSYKNTKTIDLWEAFEKISKKPIGKIMNSWTKQAGFPVIILTKNKNKGFILKQEKFFSSRIVKEENQSNKIWQIPVLYKTENKCKKILLNNKGIVLKEKSVNKLNVDESNFMKVCYDKDTLNSIKKNIEENHISVTDRLGVIRDVFALAESGYIGTDEALEFSLSYKNETSYTVWTELVYGISKIYNIVHNEEYINKFREYALSLFSQKAKEIGFDKKKNEDSSYTLLRNLLISQAAFYGDKEIIKEAIGIFSNRIFRPIDPDMRGVIYNTVTRYGGLKEWKTFEKLYKEETLDEEKERLGRAMTQFENIKLLEKTLNFAISKDVRDNLAPFLIASTWNNKSGQDITWQFLKNNWNIILKKYGEGGIMLARMMFILGNHTTIKDLKDAQKFFSKNAAPAAEKTLKQACERIESNVAWLKDDKKSIQNWLNKNY</sequence>
<dbReference type="Pfam" id="PF11838">
    <property type="entry name" value="ERAP1_C"/>
    <property type="match status" value="1"/>
</dbReference>
<dbReference type="InterPro" id="IPR042097">
    <property type="entry name" value="Aminopeptidase_N-like_N_sf"/>
</dbReference>
<evidence type="ECO:0000256" key="3">
    <source>
        <dbReference type="ARBA" id="ARBA00022438"/>
    </source>
</evidence>
<dbReference type="InterPro" id="IPR050344">
    <property type="entry name" value="Peptidase_M1_aminopeptidases"/>
</dbReference>
<evidence type="ECO:0000256" key="4">
    <source>
        <dbReference type="ARBA" id="ARBA00022670"/>
    </source>
</evidence>
<dbReference type="GO" id="GO:0016020">
    <property type="term" value="C:membrane"/>
    <property type="evidence" value="ECO:0007669"/>
    <property type="project" value="TreeGrafter"/>
</dbReference>
<dbReference type="EMBL" id="LBPY01000001">
    <property type="protein sequence ID" value="KKP66933.1"/>
    <property type="molecule type" value="Genomic_DNA"/>
</dbReference>
<evidence type="ECO:0000256" key="11">
    <source>
        <dbReference type="PIRSR" id="PIRSR634016-4"/>
    </source>
</evidence>
<dbReference type="FunFam" id="1.10.390.10:FF:000001">
    <property type="entry name" value="Aminopeptidase"/>
    <property type="match status" value="1"/>
</dbReference>
<dbReference type="GO" id="GO:0070006">
    <property type="term" value="F:metalloaminopeptidase activity"/>
    <property type="evidence" value="ECO:0007669"/>
    <property type="project" value="TreeGrafter"/>
</dbReference>
<name>A0A0G0BBS7_9BACT</name>
<dbReference type="SUPFAM" id="SSF55486">
    <property type="entry name" value="Metalloproteases ('zincins'), catalytic domain"/>
    <property type="match status" value="1"/>
</dbReference>
<evidence type="ECO:0000256" key="5">
    <source>
        <dbReference type="ARBA" id="ARBA00022723"/>
    </source>
</evidence>
<dbReference type="Pfam" id="PF17900">
    <property type="entry name" value="Peptidase_M1_N"/>
    <property type="match status" value="1"/>
</dbReference>
<dbReference type="AlphaFoldDB" id="A0A0G0BBS7"/>
<keyword evidence="3 12" id="KW-0031">Aminopeptidase</keyword>
<dbReference type="CDD" id="cd09601">
    <property type="entry name" value="M1_APN-Q_like"/>
    <property type="match status" value="1"/>
</dbReference>
<dbReference type="GO" id="GO:0042277">
    <property type="term" value="F:peptide binding"/>
    <property type="evidence" value="ECO:0007669"/>
    <property type="project" value="TreeGrafter"/>
</dbReference>
<evidence type="ECO:0000256" key="2">
    <source>
        <dbReference type="ARBA" id="ARBA00010136"/>
    </source>
</evidence>
<comment type="cofactor">
    <cofactor evidence="10 12">
        <name>Zn(2+)</name>
        <dbReference type="ChEBI" id="CHEBI:29105"/>
    </cofactor>
    <text evidence="10 12">Binds 1 zinc ion per subunit.</text>
</comment>
<dbReference type="InterPro" id="IPR014782">
    <property type="entry name" value="Peptidase_M1_dom"/>
</dbReference>
<dbReference type="Gene3D" id="1.25.50.20">
    <property type="match status" value="1"/>
</dbReference>
<evidence type="ECO:0000256" key="10">
    <source>
        <dbReference type="PIRSR" id="PIRSR634016-3"/>
    </source>
</evidence>
<protein>
    <recommendedName>
        <fullName evidence="12">Aminopeptidase</fullName>
        <ecNumber evidence="12">3.4.11.-</ecNumber>
    </recommendedName>
</protein>
<evidence type="ECO:0000259" key="15">
    <source>
        <dbReference type="Pfam" id="PF17900"/>
    </source>
</evidence>
<comment type="catalytic activity">
    <reaction evidence="1">
        <text>Release of an N-terminal amino acid, Xaa-|-Yaa- from a peptide, amide or arylamide. Xaa is preferably Ala, but may be most amino acids including Pro (slow action). When a terminal hydrophobic residue is followed by a prolyl residue, the two may be released as an intact Xaa-Pro dipeptide.</text>
        <dbReference type="EC" id="3.4.11.2"/>
    </reaction>
</comment>
<evidence type="ECO:0000256" key="7">
    <source>
        <dbReference type="ARBA" id="ARBA00022833"/>
    </source>
</evidence>
<keyword evidence="4 12" id="KW-0645">Protease</keyword>
<feature type="domain" description="Peptidase M1 membrane alanine aminopeptidase" evidence="13">
    <location>
        <begin position="246"/>
        <end position="464"/>
    </location>
</feature>
<dbReference type="GO" id="GO:0008270">
    <property type="term" value="F:zinc ion binding"/>
    <property type="evidence" value="ECO:0007669"/>
    <property type="project" value="UniProtKB-UniRule"/>
</dbReference>
<evidence type="ECO:0000313" key="17">
    <source>
        <dbReference type="Proteomes" id="UP000034952"/>
    </source>
</evidence>
<evidence type="ECO:0000313" key="16">
    <source>
        <dbReference type="EMBL" id="KKP66933.1"/>
    </source>
</evidence>
<dbReference type="Gene3D" id="1.10.390.10">
    <property type="entry name" value="Neutral Protease Domain 2"/>
    <property type="match status" value="1"/>
</dbReference>
<feature type="domain" description="Aminopeptidase N-like N-terminal" evidence="15">
    <location>
        <begin position="20"/>
        <end position="211"/>
    </location>
</feature>
<dbReference type="SUPFAM" id="SSF63737">
    <property type="entry name" value="Leukotriene A4 hydrolase N-terminal domain"/>
    <property type="match status" value="1"/>
</dbReference>
<dbReference type="Proteomes" id="UP000034952">
    <property type="component" value="Unassembled WGS sequence"/>
</dbReference>
<dbReference type="InterPro" id="IPR024571">
    <property type="entry name" value="ERAP1-like_C_dom"/>
</dbReference>
<dbReference type="FunFam" id="2.60.40.1730:FF:000002">
    <property type="entry name" value="Aminopeptidase"/>
    <property type="match status" value="1"/>
</dbReference>
<dbReference type="EC" id="3.4.11.-" evidence="12"/>
<dbReference type="InterPro" id="IPR001930">
    <property type="entry name" value="Peptidase_M1"/>
</dbReference>
<proteinExistence type="inferred from homology"/>
<dbReference type="Gene3D" id="2.60.40.1910">
    <property type="match status" value="1"/>
</dbReference>
<accession>A0A0G0BBS7</accession>
<feature type="binding site" evidence="10">
    <location>
        <position position="318"/>
    </location>
    <ligand>
        <name>Zn(2+)</name>
        <dbReference type="ChEBI" id="CHEBI:29105"/>
        <note>catalytic</note>
    </ligand>
</feature>
<evidence type="ECO:0000256" key="1">
    <source>
        <dbReference type="ARBA" id="ARBA00000098"/>
    </source>
</evidence>
<evidence type="ECO:0000256" key="6">
    <source>
        <dbReference type="ARBA" id="ARBA00022801"/>
    </source>
</evidence>
<feature type="active site" description="Proton acceptor" evidence="9">
    <location>
        <position position="319"/>
    </location>
</feature>
<dbReference type="InterPro" id="IPR034016">
    <property type="entry name" value="M1_APN-typ"/>
</dbReference>
<dbReference type="GO" id="GO:0016285">
    <property type="term" value="F:alanyl aminopeptidase activity"/>
    <property type="evidence" value="ECO:0007669"/>
    <property type="project" value="UniProtKB-EC"/>
</dbReference>
<comment type="caution">
    <text evidence="16">The sequence shown here is derived from an EMBL/GenBank/DDBJ whole genome shotgun (WGS) entry which is preliminary data.</text>
</comment>
<keyword evidence="8 12" id="KW-0482">Metalloprotease</keyword>
<feature type="binding site" evidence="10">
    <location>
        <position position="341"/>
    </location>
    <ligand>
        <name>Zn(2+)</name>
        <dbReference type="ChEBI" id="CHEBI:29105"/>
        <note>catalytic</note>
    </ligand>
</feature>
<dbReference type="PANTHER" id="PTHR11533">
    <property type="entry name" value="PROTEASE M1 ZINC METALLOPROTEASE"/>
    <property type="match status" value="1"/>
</dbReference>
<gene>
    <name evidence="16" type="ORF">UR64_C0001G0012</name>
</gene>
<evidence type="ECO:0000256" key="8">
    <source>
        <dbReference type="ARBA" id="ARBA00023049"/>
    </source>
</evidence>
<keyword evidence="7 10" id="KW-0862">Zinc</keyword>
<reference evidence="16 17" key="1">
    <citation type="journal article" date="2015" name="Nature">
        <title>rRNA introns, odd ribosomes, and small enigmatic genomes across a large radiation of phyla.</title>
        <authorList>
            <person name="Brown C.T."/>
            <person name="Hug L.A."/>
            <person name="Thomas B.C."/>
            <person name="Sharon I."/>
            <person name="Castelle C.J."/>
            <person name="Singh A."/>
            <person name="Wilkins M.J."/>
            <person name="Williams K.H."/>
            <person name="Banfield J.F."/>
        </authorList>
    </citation>
    <scope>NUCLEOTIDE SEQUENCE [LARGE SCALE GENOMIC DNA]</scope>
</reference>
<dbReference type="InterPro" id="IPR027268">
    <property type="entry name" value="Peptidase_M4/M1_CTD_sf"/>
</dbReference>
<dbReference type="GO" id="GO:0006508">
    <property type="term" value="P:proteolysis"/>
    <property type="evidence" value="ECO:0007669"/>
    <property type="project" value="UniProtKB-KW"/>
</dbReference>
<feature type="site" description="Transition state stabilizer" evidence="11">
    <location>
        <position position="405"/>
    </location>
</feature>
<dbReference type="Gene3D" id="2.60.40.1730">
    <property type="entry name" value="tricorn interacting facor f3 domain"/>
    <property type="match status" value="1"/>
</dbReference>
<keyword evidence="5 10" id="KW-0479">Metal-binding</keyword>
<dbReference type="PRINTS" id="PR00756">
    <property type="entry name" value="ALADIPTASE"/>
</dbReference>